<proteinExistence type="predicted"/>
<dbReference type="RefSeq" id="WP_110433735.1">
    <property type="nucleotide sequence ID" value="NZ_QGLR01000010.1"/>
</dbReference>
<evidence type="ECO:0000313" key="2">
    <source>
        <dbReference type="EMBL" id="PXZ07154.1"/>
    </source>
</evidence>
<name>A0A2V4E9S6_9GAMM</name>
<accession>A0A2V4E9S6</accession>
<evidence type="ECO:0000256" key="1">
    <source>
        <dbReference type="SAM" id="Phobius"/>
    </source>
</evidence>
<protein>
    <submittedName>
        <fullName evidence="2">Uncharacterized protein</fullName>
    </submittedName>
</protein>
<gene>
    <name evidence="2" type="ORF">DKK70_09200</name>
</gene>
<keyword evidence="1" id="KW-0472">Membrane</keyword>
<dbReference type="Proteomes" id="UP000247932">
    <property type="component" value="Unassembled WGS sequence"/>
</dbReference>
<keyword evidence="1" id="KW-0812">Transmembrane</keyword>
<keyword evidence="1" id="KW-1133">Transmembrane helix</keyword>
<sequence length="149" mass="17959">MQIKRIQNKKYIKYETLFDGTLELLYKQTFIYDIDNEQIEIIFSDFANNYLSTFSLFSQSILIRRNLINIEDKKLFYNQIVDQLKLKSKTPKYNNPDEFKCYYVKNMDFSPCFTFKSIKNRWLLFCFAVSELNSGRYVILFLGIIEIIK</sequence>
<keyword evidence="3" id="KW-1185">Reference proteome</keyword>
<feature type="transmembrane region" description="Helical" evidence="1">
    <location>
        <begin position="122"/>
        <end position="145"/>
    </location>
</feature>
<dbReference type="AlphaFoldDB" id="A0A2V4E9S6"/>
<comment type="caution">
    <text evidence="2">The sequence shown here is derived from an EMBL/GenBank/DDBJ whole genome shotgun (WGS) entry which is preliminary data.</text>
</comment>
<organism evidence="2 3">
    <name type="scientific">Gilliamella apicola</name>
    <dbReference type="NCBI Taxonomy" id="1196095"/>
    <lineage>
        <taxon>Bacteria</taxon>
        <taxon>Pseudomonadati</taxon>
        <taxon>Pseudomonadota</taxon>
        <taxon>Gammaproteobacteria</taxon>
        <taxon>Orbales</taxon>
        <taxon>Orbaceae</taxon>
        <taxon>Gilliamella</taxon>
    </lineage>
</organism>
<reference evidence="2 3" key="1">
    <citation type="submission" date="2018-05" db="EMBL/GenBank/DDBJ databases">
        <title>Reference genomes for bee gut microbiota database.</title>
        <authorList>
            <person name="Ellegaard K.M."/>
        </authorList>
    </citation>
    <scope>NUCLEOTIDE SEQUENCE [LARGE SCALE GENOMIC DNA]</scope>
    <source>
        <strain evidence="2 3">ESL0182</strain>
    </source>
</reference>
<dbReference type="EMBL" id="QGLR01000010">
    <property type="protein sequence ID" value="PXZ07154.1"/>
    <property type="molecule type" value="Genomic_DNA"/>
</dbReference>
<evidence type="ECO:0000313" key="3">
    <source>
        <dbReference type="Proteomes" id="UP000247932"/>
    </source>
</evidence>